<dbReference type="GO" id="GO:0016887">
    <property type="term" value="F:ATP hydrolysis activity"/>
    <property type="evidence" value="ECO:0007669"/>
    <property type="project" value="InterPro"/>
</dbReference>
<sequence>MANKEFKAESKRLLDMMIHSIYTHREIFLRELISNASDAIDKLYYRSLNENLTGLNRDDFSIRISVDKDARTLTISDNGIGMDENDLENNLGTIAQSGSLAFKKENAANEDIDIIGQFGVGFYSAFMVSDKVTVISKPYGSDKAWKWESAGAEGYSIEETQKDGHGTDIILTIKPSTEEENYDEFLDSYRIQGLVKKYSDYIRYPIKMEVEKSRMKEGTGTEEKPAEYEQYTEVETLNSMVPIWKKNRNELKPEDYNNFYKEKFFDFQDPLLTIHSSTEGAATYNALLFIPGRPPFDFFTKEYQKGLQLYASGVLIMDKCADLLPDYFSFVRGLVDSQDLSLNISREMLQHDRQLKLIADRLEKKIKSELKGMLDKDREKYETFYKAFGLTLKYGAYSDYGAHKDVLQDLLMFYSSSEKKLVTLAEYKERMKEEQKYIYYACGETVEKIDRLPQTELLKDHGYEILYLTDDVDEFALKMMRDFDGKEFRSAADKDLGIEEAAETDETKAKAEESKELLRMMKDALEGKVTDVRLSGRLKSHPVCLSADGGISLEMEKVLNTMPGSGQQVKAQRVLELNPSHPVFETLKNLFATDAEQVKTYANLLYNQALLIEGLPIEDPVAFSESICNLMVANRHS</sequence>
<accession>A0A9D1K0I7</accession>
<dbReference type="PANTHER" id="PTHR11528">
    <property type="entry name" value="HEAT SHOCK PROTEIN 90 FAMILY MEMBER"/>
    <property type="match status" value="1"/>
</dbReference>
<protein>
    <recommendedName>
        <fullName evidence="7">Chaperone protein HtpG</fullName>
    </recommendedName>
    <alternativeName>
        <fullName evidence="7">Heat shock protein HtpG</fullName>
    </alternativeName>
    <alternativeName>
        <fullName evidence="7">High temperature protein G</fullName>
    </alternativeName>
</protein>
<dbReference type="AlphaFoldDB" id="A0A9D1K0I7"/>
<evidence type="ECO:0000256" key="8">
    <source>
        <dbReference type="PIRSR" id="PIRSR002583-1"/>
    </source>
</evidence>
<dbReference type="GO" id="GO:0005737">
    <property type="term" value="C:cytoplasm"/>
    <property type="evidence" value="ECO:0007669"/>
    <property type="project" value="UniProtKB-SubCell"/>
</dbReference>
<dbReference type="InterPro" id="IPR020568">
    <property type="entry name" value="Ribosomal_Su5_D2-typ_SF"/>
</dbReference>
<evidence type="ECO:0000313" key="10">
    <source>
        <dbReference type="EMBL" id="HIS77346.1"/>
    </source>
</evidence>
<dbReference type="GO" id="GO:0140662">
    <property type="term" value="F:ATP-dependent protein folding chaperone"/>
    <property type="evidence" value="ECO:0007669"/>
    <property type="project" value="InterPro"/>
</dbReference>
<name>A0A9D1K0I7_9FIRM</name>
<comment type="subunit">
    <text evidence="7">Homodimer.</text>
</comment>
<evidence type="ECO:0000256" key="5">
    <source>
        <dbReference type="ARBA" id="ARBA00023016"/>
    </source>
</evidence>
<dbReference type="PRINTS" id="PR00775">
    <property type="entry name" value="HEATSHOCK90"/>
</dbReference>
<feature type="binding site" evidence="8">
    <location>
        <position position="31"/>
    </location>
    <ligand>
        <name>ATP</name>
        <dbReference type="ChEBI" id="CHEBI:30616"/>
    </ligand>
</feature>
<dbReference type="Gene3D" id="1.20.120.790">
    <property type="entry name" value="Heat shock protein 90, C-terminal domain"/>
    <property type="match status" value="1"/>
</dbReference>
<evidence type="ECO:0000256" key="3">
    <source>
        <dbReference type="ARBA" id="ARBA00022741"/>
    </source>
</evidence>
<dbReference type="EMBL" id="DVJP01000073">
    <property type="protein sequence ID" value="HIS77346.1"/>
    <property type="molecule type" value="Genomic_DNA"/>
</dbReference>
<dbReference type="GO" id="GO:0051082">
    <property type="term" value="F:unfolded protein binding"/>
    <property type="evidence" value="ECO:0007669"/>
    <property type="project" value="UniProtKB-UniRule"/>
</dbReference>
<feature type="binding site" evidence="8">
    <location>
        <begin position="117"/>
        <end position="122"/>
    </location>
    <ligand>
        <name>ATP</name>
        <dbReference type="ChEBI" id="CHEBI:30616"/>
    </ligand>
</feature>
<comment type="subcellular location">
    <subcellularLocation>
        <location evidence="7">Cytoplasm</location>
    </subcellularLocation>
</comment>
<feature type="region of interest" description="A; substrate-binding" evidence="7">
    <location>
        <begin position="1"/>
        <end position="346"/>
    </location>
</feature>
<evidence type="ECO:0000313" key="11">
    <source>
        <dbReference type="Proteomes" id="UP000824002"/>
    </source>
</evidence>
<feature type="binding site" evidence="8">
    <location>
        <position position="82"/>
    </location>
    <ligand>
        <name>ATP</name>
        <dbReference type="ChEBI" id="CHEBI:30616"/>
    </ligand>
</feature>
<evidence type="ECO:0000256" key="4">
    <source>
        <dbReference type="ARBA" id="ARBA00022840"/>
    </source>
</evidence>
<comment type="similarity">
    <text evidence="1 7">Belongs to the heat shock protein 90 family.</text>
</comment>
<evidence type="ECO:0000259" key="9">
    <source>
        <dbReference type="SMART" id="SM00387"/>
    </source>
</evidence>
<keyword evidence="3 7" id="KW-0547">Nucleotide-binding</keyword>
<dbReference type="InterPro" id="IPR019805">
    <property type="entry name" value="Heat_shock_protein_90_CS"/>
</dbReference>
<evidence type="ECO:0000256" key="7">
    <source>
        <dbReference type="HAMAP-Rule" id="MF_00505"/>
    </source>
</evidence>
<feature type="binding site" evidence="8">
    <location>
        <position position="77"/>
    </location>
    <ligand>
        <name>ATP</name>
        <dbReference type="ChEBI" id="CHEBI:30616"/>
    </ligand>
</feature>
<feature type="binding site" evidence="8">
    <location>
        <position position="167"/>
    </location>
    <ligand>
        <name>ATP</name>
        <dbReference type="ChEBI" id="CHEBI:30616"/>
    </ligand>
</feature>
<comment type="function">
    <text evidence="7">Molecular chaperone. Has ATPase activity.</text>
</comment>
<evidence type="ECO:0000256" key="1">
    <source>
        <dbReference type="ARBA" id="ARBA00008239"/>
    </source>
</evidence>
<reference evidence="10" key="2">
    <citation type="journal article" date="2021" name="PeerJ">
        <title>Extensive microbial diversity within the chicken gut microbiome revealed by metagenomics and culture.</title>
        <authorList>
            <person name="Gilroy R."/>
            <person name="Ravi A."/>
            <person name="Getino M."/>
            <person name="Pursley I."/>
            <person name="Horton D.L."/>
            <person name="Alikhan N.F."/>
            <person name="Baker D."/>
            <person name="Gharbi K."/>
            <person name="Hall N."/>
            <person name="Watson M."/>
            <person name="Adriaenssens E.M."/>
            <person name="Foster-Nyarko E."/>
            <person name="Jarju S."/>
            <person name="Secka A."/>
            <person name="Antonio M."/>
            <person name="Oren A."/>
            <person name="Chaudhuri R.R."/>
            <person name="La Ragione R."/>
            <person name="Hildebrand F."/>
            <person name="Pallen M.J."/>
        </authorList>
    </citation>
    <scope>NUCLEOTIDE SEQUENCE</scope>
    <source>
        <strain evidence="10">CHK199-13235</strain>
    </source>
</reference>
<gene>
    <name evidence="7 10" type="primary">htpG</name>
    <name evidence="10" type="ORF">IAB51_11170</name>
</gene>
<reference evidence="10" key="1">
    <citation type="submission" date="2020-10" db="EMBL/GenBank/DDBJ databases">
        <authorList>
            <person name="Gilroy R."/>
        </authorList>
    </citation>
    <scope>NUCLEOTIDE SEQUENCE</scope>
    <source>
        <strain evidence="10">CHK199-13235</strain>
    </source>
</reference>
<organism evidence="10 11">
    <name type="scientific">Candidatus Merdivicinus excrementipullorum</name>
    <dbReference type="NCBI Taxonomy" id="2840867"/>
    <lineage>
        <taxon>Bacteria</taxon>
        <taxon>Bacillati</taxon>
        <taxon>Bacillota</taxon>
        <taxon>Clostridia</taxon>
        <taxon>Eubacteriales</taxon>
        <taxon>Oscillospiraceae</taxon>
        <taxon>Oscillospiraceae incertae sedis</taxon>
        <taxon>Candidatus Merdivicinus</taxon>
    </lineage>
</organism>
<keyword evidence="5 7" id="KW-0346">Stress response</keyword>
<dbReference type="SUPFAM" id="SSF54211">
    <property type="entry name" value="Ribosomal protein S5 domain 2-like"/>
    <property type="match status" value="1"/>
</dbReference>
<comment type="caution">
    <text evidence="10">The sequence shown here is derived from an EMBL/GenBank/DDBJ whole genome shotgun (WGS) entry which is preliminary data.</text>
</comment>
<feature type="binding site" evidence="8">
    <location>
        <begin position="97"/>
        <end position="98"/>
    </location>
    <ligand>
        <name>ATP</name>
        <dbReference type="ChEBI" id="CHEBI:30616"/>
    </ligand>
</feature>
<dbReference type="FunFam" id="1.20.120.790:FF:000006">
    <property type="entry name" value="Chaperone protein HtpG"/>
    <property type="match status" value="1"/>
</dbReference>
<dbReference type="HAMAP" id="MF_00505">
    <property type="entry name" value="HSP90"/>
    <property type="match status" value="1"/>
</dbReference>
<keyword evidence="6 7" id="KW-0143">Chaperone</keyword>
<dbReference type="SUPFAM" id="SSF55874">
    <property type="entry name" value="ATPase domain of HSP90 chaperone/DNA topoisomerase II/histidine kinase"/>
    <property type="match status" value="1"/>
</dbReference>
<dbReference type="PROSITE" id="PS00298">
    <property type="entry name" value="HSP90"/>
    <property type="match status" value="1"/>
</dbReference>
<dbReference type="Proteomes" id="UP000824002">
    <property type="component" value="Unassembled WGS sequence"/>
</dbReference>
<evidence type="ECO:0000256" key="6">
    <source>
        <dbReference type="ARBA" id="ARBA00023186"/>
    </source>
</evidence>
<evidence type="ECO:0000256" key="2">
    <source>
        <dbReference type="ARBA" id="ARBA00022490"/>
    </source>
</evidence>
<keyword evidence="2 7" id="KW-0963">Cytoplasm</keyword>
<dbReference type="NCBIfam" id="NF003555">
    <property type="entry name" value="PRK05218.1"/>
    <property type="match status" value="1"/>
</dbReference>
<dbReference type="InterPro" id="IPR037196">
    <property type="entry name" value="HSP90_C"/>
</dbReference>
<proteinExistence type="inferred from homology"/>
<dbReference type="Pfam" id="PF13589">
    <property type="entry name" value="HATPase_c_3"/>
    <property type="match status" value="1"/>
</dbReference>
<dbReference type="PIRSF" id="PIRSF002583">
    <property type="entry name" value="Hsp90"/>
    <property type="match status" value="1"/>
</dbReference>
<feature type="binding site" evidence="8">
    <location>
        <position position="90"/>
    </location>
    <ligand>
        <name>ATP</name>
        <dbReference type="ChEBI" id="CHEBI:30616"/>
    </ligand>
</feature>
<dbReference type="InterPro" id="IPR036890">
    <property type="entry name" value="HATPase_C_sf"/>
</dbReference>
<dbReference type="GO" id="GO:0005524">
    <property type="term" value="F:ATP binding"/>
    <property type="evidence" value="ECO:0007669"/>
    <property type="project" value="UniProtKB-UniRule"/>
</dbReference>
<dbReference type="Gene3D" id="3.40.50.11260">
    <property type="match status" value="1"/>
</dbReference>
<feature type="domain" description="Histidine kinase/HSP90-like ATPase" evidence="9">
    <location>
        <begin position="24"/>
        <end position="177"/>
    </location>
</feature>
<dbReference type="Gene3D" id="3.30.230.80">
    <property type="match status" value="1"/>
</dbReference>
<keyword evidence="4 7" id="KW-0067">ATP-binding</keyword>
<dbReference type="InterPro" id="IPR020575">
    <property type="entry name" value="Hsp90_N"/>
</dbReference>
<feature type="binding site" evidence="8">
    <location>
        <position position="35"/>
    </location>
    <ligand>
        <name>ATP</name>
        <dbReference type="ChEBI" id="CHEBI:30616"/>
    </ligand>
</feature>
<dbReference type="CDD" id="cd16927">
    <property type="entry name" value="HATPase_Hsp90-like"/>
    <property type="match status" value="1"/>
</dbReference>
<feature type="binding site" evidence="8">
    <location>
        <position position="346"/>
    </location>
    <ligand>
        <name>ATP</name>
        <dbReference type="ChEBI" id="CHEBI:30616"/>
    </ligand>
</feature>
<dbReference type="SMART" id="SM00387">
    <property type="entry name" value="HATPase_c"/>
    <property type="match status" value="1"/>
</dbReference>
<dbReference type="Pfam" id="PF00183">
    <property type="entry name" value="HSP90"/>
    <property type="match status" value="1"/>
</dbReference>
<comment type="caution">
    <text evidence="7">Lacks conserved residue(s) required for the propagation of feature annotation.</text>
</comment>
<feature type="region of interest" description="C" evidence="7">
    <location>
        <begin position="558"/>
        <end position="637"/>
    </location>
</feature>
<dbReference type="InterPro" id="IPR003594">
    <property type="entry name" value="HATPase_dom"/>
</dbReference>
<dbReference type="Gene3D" id="3.30.565.10">
    <property type="entry name" value="Histidine kinase-like ATPase, C-terminal domain"/>
    <property type="match status" value="1"/>
</dbReference>
<dbReference type="SUPFAM" id="SSF110942">
    <property type="entry name" value="HSP90 C-terminal domain"/>
    <property type="match status" value="1"/>
</dbReference>
<dbReference type="InterPro" id="IPR001404">
    <property type="entry name" value="Hsp90_fam"/>
</dbReference>